<dbReference type="Gene3D" id="3.90.1150.10">
    <property type="entry name" value="Aspartate Aminotransferase, domain 1"/>
    <property type="match status" value="1"/>
</dbReference>
<dbReference type="InterPro" id="IPR015421">
    <property type="entry name" value="PyrdxlP-dep_Trfase_major"/>
</dbReference>
<dbReference type="GO" id="GO:0005737">
    <property type="term" value="C:cytoplasm"/>
    <property type="evidence" value="ECO:0007669"/>
    <property type="project" value="TreeGrafter"/>
</dbReference>
<dbReference type="EMBL" id="UOEE01000241">
    <property type="protein sequence ID" value="VAV97182.1"/>
    <property type="molecule type" value="Genomic_DNA"/>
</dbReference>
<dbReference type="AlphaFoldDB" id="A0A3B0S0C6"/>
<dbReference type="NCBIfam" id="NF005455">
    <property type="entry name" value="PRK07049.1"/>
    <property type="match status" value="1"/>
</dbReference>
<dbReference type="InterPro" id="IPR054542">
    <property type="entry name" value="Cys_met_metab_PP"/>
</dbReference>
<protein>
    <submittedName>
        <fullName evidence="3">Methionine gamma-lyase</fullName>
        <ecNumber evidence="3">4.4.1.11</ecNumber>
    </submittedName>
</protein>
<dbReference type="PANTHER" id="PTHR11808">
    <property type="entry name" value="TRANS-SULFURATION ENZYME FAMILY MEMBER"/>
    <property type="match status" value="1"/>
</dbReference>
<evidence type="ECO:0000256" key="1">
    <source>
        <dbReference type="ARBA" id="ARBA00001933"/>
    </source>
</evidence>
<dbReference type="SUPFAM" id="SSF53383">
    <property type="entry name" value="PLP-dependent transferases"/>
    <property type="match status" value="1"/>
</dbReference>
<dbReference type="Pfam" id="PF01053">
    <property type="entry name" value="Cys_Met_Meta_PP"/>
    <property type="match status" value="1"/>
</dbReference>
<accession>A0A3B0S0C6</accession>
<dbReference type="InterPro" id="IPR015424">
    <property type="entry name" value="PyrdxlP-dep_Trfase"/>
</dbReference>
<reference evidence="3" key="1">
    <citation type="submission" date="2018-06" db="EMBL/GenBank/DDBJ databases">
        <authorList>
            <person name="Zhirakovskaya E."/>
        </authorList>
    </citation>
    <scope>NUCLEOTIDE SEQUENCE</scope>
</reference>
<dbReference type="InterPro" id="IPR000277">
    <property type="entry name" value="Cys/Met-Metab_PyrdxlP-dep_enz"/>
</dbReference>
<dbReference type="EC" id="4.4.1.11" evidence="3"/>
<dbReference type="GO" id="GO:0018826">
    <property type="term" value="F:methionine gamma-lyase activity"/>
    <property type="evidence" value="ECO:0007669"/>
    <property type="project" value="UniProtKB-EC"/>
</dbReference>
<organism evidence="3">
    <name type="scientific">hydrothermal vent metagenome</name>
    <dbReference type="NCBI Taxonomy" id="652676"/>
    <lineage>
        <taxon>unclassified sequences</taxon>
        <taxon>metagenomes</taxon>
        <taxon>ecological metagenomes</taxon>
    </lineage>
</organism>
<proteinExistence type="predicted"/>
<keyword evidence="3" id="KW-0456">Lyase</keyword>
<dbReference type="GO" id="GO:0030170">
    <property type="term" value="F:pyridoxal phosphate binding"/>
    <property type="evidence" value="ECO:0007669"/>
    <property type="project" value="InterPro"/>
</dbReference>
<evidence type="ECO:0000313" key="3">
    <source>
        <dbReference type="EMBL" id="VAV97182.1"/>
    </source>
</evidence>
<dbReference type="InterPro" id="IPR015422">
    <property type="entry name" value="PyrdxlP-dep_Trfase_small"/>
</dbReference>
<dbReference type="PROSITE" id="PS00868">
    <property type="entry name" value="CYS_MET_METAB_PP"/>
    <property type="match status" value="1"/>
</dbReference>
<comment type="cofactor">
    <cofactor evidence="1">
        <name>pyridoxal 5'-phosphate</name>
        <dbReference type="ChEBI" id="CHEBI:597326"/>
    </cofactor>
</comment>
<dbReference type="PIRSF" id="PIRSF001434">
    <property type="entry name" value="CGS"/>
    <property type="match status" value="1"/>
</dbReference>
<sequence>MTKLAKPYCKRTIGNHQLKPESLAMGYGYDPALSEGSIKPPVFQTSTFVFKTAEHGAAYFRKSRGQSLPEDMADPGLAYTRINNPNLEVLEDRLTLFDGGEDALAFSSGMGAITTTLMALAVPGSVFVYSSPLYGPSEMFLKDFLPRFGIKSISFAADASSDEVRETFDKAREMGEIAVIYVETPANPTNAIVDLDLCVTLANEVAGSQAQRPVVISDNTMQGPIGQTPLITSGLDLVVYSITKYIGGHSDLIAGAAIGSADVIARIRALRTVFGTVPDPHTCWLVLRSLETLKLRVNEAAKNAKICAEFLRDHPKVAQVRYLGFLDDDPVKKEIFDRTCLAPGSTFSFDLKDGQEAAFGMLNHLQLIKLAVSLGGTESLMCHPASTTHSGVPEEMRRAQGYTDGLIRFSVGIENPDDLLVDLEQALSFA</sequence>
<gene>
    <name evidence="3" type="ORF">MNBD_ALPHA06-227</name>
</gene>
<name>A0A3B0S0C6_9ZZZZ</name>
<dbReference type="PANTHER" id="PTHR11808:SF86">
    <property type="entry name" value="METHIONINE GAMMA-LYASE"/>
    <property type="match status" value="1"/>
</dbReference>
<keyword evidence="2" id="KW-0663">Pyridoxal phosphate</keyword>
<dbReference type="FunFam" id="3.40.640.10:FF:000046">
    <property type="entry name" value="Cystathionine gamma-lyase"/>
    <property type="match status" value="1"/>
</dbReference>
<evidence type="ECO:0000256" key="2">
    <source>
        <dbReference type="ARBA" id="ARBA00022898"/>
    </source>
</evidence>
<dbReference type="GO" id="GO:0019346">
    <property type="term" value="P:transsulfuration"/>
    <property type="evidence" value="ECO:0007669"/>
    <property type="project" value="InterPro"/>
</dbReference>
<dbReference type="Gene3D" id="3.40.640.10">
    <property type="entry name" value="Type I PLP-dependent aspartate aminotransferase-like (Major domain)"/>
    <property type="match status" value="1"/>
</dbReference>
<dbReference type="CDD" id="cd00614">
    <property type="entry name" value="CGS_like"/>
    <property type="match status" value="1"/>
</dbReference>